<gene>
    <name evidence="2" type="ORF">MCOR_27294</name>
</gene>
<evidence type="ECO:0000313" key="3">
    <source>
        <dbReference type="Proteomes" id="UP000507470"/>
    </source>
</evidence>
<feature type="compositionally biased region" description="Low complexity" evidence="1">
    <location>
        <begin position="150"/>
        <end position="173"/>
    </location>
</feature>
<proteinExistence type="predicted"/>
<organism evidence="2 3">
    <name type="scientific">Mytilus coruscus</name>
    <name type="common">Sea mussel</name>
    <dbReference type="NCBI Taxonomy" id="42192"/>
    <lineage>
        <taxon>Eukaryota</taxon>
        <taxon>Metazoa</taxon>
        <taxon>Spiralia</taxon>
        <taxon>Lophotrochozoa</taxon>
        <taxon>Mollusca</taxon>
        <taxon>Bivalvia</taxon>
        <taxon>Autobranchia</taxon>
        <taxon>Pteriomorphia</taxon>
        <taxon>Mytilida</taxon>
        <taxon>Mytiloidea</taxon>
        <taxon>Mytilidae</taxon>
        <taxon>Mytilinae</taxon>
        <taxon>Mytilus</taxon>
    </lineage>
</organism>
<dbReference type="EMBL" id="CACVKT020004965">
    <property type="protein sequence ID" value="CAC5392353.1"/>
    <property type="molecule type" value="Genomic_DNA"/>
</dbReference>
<feature type="region of interest" description="Disordered" evidence="1">
    <location>
        <begin position="123"/>
        <end position="232"/>
    </location>
</feature>
<dbReference type="OrthoDB" id="10497506at2759"/>
<evidence type="ECO:0000256" key="1">
    <source>
        <dbReference type="SAM" id="MobiDB-lite"/>
    </source>
</evidence>
<reference evidence="2 3" key="1">
    <citation type="submission" date="2020-06" db="EMBL/GenBank/DDBJ databases">
        <authorList>
            <person name="Li R."/>
            <person name="Bekaert M."/>
        </authorList>
    </citation>
    <scope>NUCLEOTIDE SEQUENCE [LARGE SCALE GENOMIC DNA]</scope>
    <source>
        <strain evidence="3">wild</strain>
    </source>
</reference>
<name>A0A6J8C7J8_MYTCO</name>
<dbReference type="AlphaFoldDB" id="A0A6J8C7J8"/>
<accession>A0A6J8C7J8</accession>
<sequence length="386" mass="43354">MDRLVKEDLVRRREQQREDEMIAKQMSREGDVNIGIGLRGIYYDTKTHYQCLYCDRVLTKANKARHSKVCVQQPDLEEQTVTQVLNEIFGKPSPLPAAQTKACSCFVCDKTIPLKDIKAHIAEHKRKGARGKPPPQPSVQTSDNKKKTVVKTPAATTVAKKPKALVPTTTKPTTGRKKPKALVPTTTKPTTSGKKPKAQVPTTRKPTTGGGKANTAPETPAVPKPKSNRGRPKLYNIQCTHCELKLSKSEEKEHYLTVHNISTKNKNGGSGQKGKKNKKKSAALGKFFITTKYHLKYFNARVVAGKIPTRTWKVKRINLNAAMENGKCTLCLPKFLRTRYFRRNYFLAHYVRKHFCTMSLSAKSKHKRRHYQPAKTVISGFVHATA</sequence>
<protein>
    <submittedName>
        <fullName evidence="2">Uncharacterized protein</fullName>
    </submittedName>
</protein>
<feature type="compositionally biased region" description="Low complexity" evidence="1">
    <location>
        <begin position="181"/>
        <end position="193"/>
    </location>
</feature>
<dbReference type="Proteomes" id="UP000507470">
    <property type="component" value="Unassembled WGS sequence"/>
</dbReference>
<keyword evidence="3" id="KW-1185">Reference proteome</keyword>
<evidence type="ECO:0000313" key="2">
    <source>
        <dbReference type="EMBL" id="CAC5392353.1"/>
    </source>
</evidence>